<dbReference type="Gene3D" id="3.30.930.10">
    <property type="entry name" value="Bira Bifunctional Protein, Domain 2"/>
    <property type="match status" value="1"/>
</dbReference>
<dbReference type="HAMAP" id="MF_00176">
    <property type="entry name" value="Ser_tRNA_synth_type1"/>
    <property type="match status" value="1"/>
</dbReference>
<evidence type="ECO:0000256" key="2">
    <source>
        <dbReference type="ARBA" id="ARBA00005045"/>
    </source>
</evidence>
<evidence type="ECO:0000256" key="12">
    <source>
        <dbReference type="HAMAP-Rule" id="MF_00176"/>
    </source>
</evidence>
<evidence type="ECO:0000256" key="5">
    <source>
        <dbReference type="ARBA" id="ARBA00022598"/>
    </source>
</evidence>
<dbReference type="SUPFAM" id="SSF55681">
    <property type="entry name" value="Class II aaRS and biotin synthetases"/>
    <property type="match status" value="1"/>
</dbReference>
<dbReference type="SUPFAM" id="SSF46589">
    <property type="entry name" value="tRNA-binding arm"/>
    <property type="match status" value="1"/>
</dbReference>
<name>A0ABV6CU37_9SPHN</name>
<comment type="subunit">
    <text evidence="12">Homodimer. The tRNA molecule binds across the dimer.</text>
</comment>
<dbReference type="EMBL" id="JBHLWK010000010">
    <property type="protein sequence ID" value="MFC0204234.1"/>
    <property type="molecule type" value="Genomic_DNA"/>
</dbReference>
<dbReference type="PANTHER" id="PTHR43697">
    <property type="entry name" value="SERYL-TRNA SYNTHETASE"/>
    <property type="match status" value="1"/>
</dbReference>
<feature type="coiled-coil region" evidence="13">
    <location>
        <begin position="70"/>
        <end position="97"/>
    </location>
</feature>
<comment type="domain">
    <text evidence="12">Consists of two distinct domains, a catalytic core and a N-terminal extension that is involved in tRNA binding.</text>
</comment>
<keyword evidence="6 12" id="KW-0547">Nucleotide-binding</keyword>
<dbReference type="Pfam" id="PF00587">
    <property type="entry name" value="tRNA-synt_2b"/>
    <property type="match status" value="1"/>
</dbReference>
<evidence type="ECO:0000256" key="11">
    <source>
        <dbReference type="ARBA" id="ARBA00048823"/>
    </source>
</evidence>
<dbReference type="CDD" id="cd00770">
    <property type="entry name" value="SerRS_core"/>
    <property type="match status" value="1"/>
</dbReference>
<dbReference type="InterPro" id="IPR033729">
    <property type="entry name" value="SerRS_core"/>
</dbReference>
<evidence type="ECO:0000256" key="4">
    <source>
        <dbReference type="ARBA" id="ARBA00022490"/>
    </source>
</evidence>
<evidence type="ECO:0000313" key="15">
    <source>
        <dbReference type="EMBL" id="MFC0204234.1"/>
    </source>
</evidence>
<feature type="binding site" evidence="12">
    <location>
        <position position="284"/>
    </location>
    <ligand>
        <name>L-serine</name>
        <dbReference type="ChEBI" id="CHEBI:33384"/>
    </ligand>
</feature>
<feature type="binding site" evidence="12">
    <location>
        <begin position="230"/>
        <end position="232"/>
    </location>
    <ligand>
        <name>L-serine</name>
        <dbReference type="ChEBI" id="CHEBI:33384"/>
    </ligand>
</feature>
<dbReference type="Pfam" id="PF02403">
    <property type="entry name" value="Seryl_tRNA_N"/>
    <property type="match status" value="1"/>
</dbReference>
<dbReference type="InterPro" id="IPR010978">
    <property type="entry name" value="tRNA-bd_arm"/>
</dbReference>
<feature type="binding site" evidence="12">
    <location>
        <begin position="348"/>
        <end position="351"/>
    </location>
    <ligand>
        <name>ATP</name>
        <dbReference type="ChEBI" id="CHEBI:30616"/>
    </ligand>
</feature>
<evidence type="ECO:0000256" key="13">
    <source>
        <dbReference type="SAM" id="Coils"/>
    </source>
</evidence>
<dbReference type="InterPro" id="IPR002314">
    <property type="entry name" value="aa-tRNA-synt_IIb"/>
</dbReference>
<dbReference type="NCBIfam" id="TIGR00414">
    <property type="entry name" value="serS"/>
    <property type="match status" value="1"/>
</dbReference>
<organism evidence="15 16">
    <name type="scientific">Novosphingobium soli</name>
    <dbReference type="NCBI Taxonomy" id="574956"/>
    <lineage>
        <taxon>Bacteria</taxon>
        <taxon>Pseudomonadati</taxon>
        <taxon>Pseudomonadota</taxon>
        <taxon>Alphaproteobacteria</taxon>
        <taxon>Sphingomonadales</taxon>
        <taxon>Sphingomonadaceae</taxon>
        <taxon>Novosphingobium</taxon>
    </lineage>
</organism>
<comment type="function">
    <text evidence="12">Catalyzes the attachment of serine to tRNA(Ser). Is also able to aminoacylate tRNA(Sec) with serine, to form the misacylated tRNA L-seryl-tRNA(Sec), which will be further converted into selenocysteinyl-tRNA(Sec).</text>
</comment>
<evidence type="ECO:0000256" key="7">
    <source>
        <dbReference type="ARBA" id="ARBA00022840"/>
    </source>
</evidence>
<evidence type="ECO:0000256" key="9">
    <source>
        <dbReference type="ARBA" id="ARBA00023146"/>
    </source>
</evidence>
<dbReference type="InterPro" id="IPR045864">
    <property type="entry name" value="aa-tRNA-synth_II/BPL/LPL"/>
</dbReference>
<dbReference type="InterPro" id="IPR042103">
    <property type="entry name" value="SerRS_1_N_sf"/>
</dbReference>
<dbReference type="PIRSF" id="PIRSF001529">
    <property type="entry name" value="Ser-tRNA-synth_IIa"/>
    <property type="match status" value="1"/>
</dbReference>
<sequence>MHDIRQIRENPAAFDTGLARRGVAPVSAELVALDEQRRAVATRMQEGQNRRNEASKAIGKAMGQGDTATAEALKAEVAQLKDSLPALEAQEKELAARLQDALAGLPNIPVAEVPDGEDEAQNVEVARWGTPRDFAFAPREHADLGPALGLDFETGAALSGARFTFLKGPMARLHRALAQFMLDTQTTAHGYMECNVPLLVRDDAVYGTGQLPKFSEDLFRTTDGRWLIPTAEVSLTNAVREQILEPAALPLRMTALTPCFRSEAGAAGRDTRGFIRQHQFEKVELVTVCKPEESEAEHERMVAAAEAILQALELPYRKVLLCAGDMGATARKTFDLEVWLPGQQAYREISSISNCGDYQARRMNARFKPEGSKKNEFVHTLNGSGLAVGRTLVAVLENYQQEDGSVLVPPALSGWMGGIARLTPLA</sequence>
<dbReference type="GO" id="GO:0004828">
    <property type="term" value="F:serine-tRNA ligase activity"/>
    <property type="evidence" value="ECO:0007669"/>
    <property type="project" value="UniProtKB-EC"/>
</dbReference>
<dbReference type="InterPro" id="IPR015866">
    <property type="entry name" value="Ser-tRNA-synth_1_N"/>
</dbReference>
<dbReference type="PANTHER" id="PTHR43697:SF1">
    <property type="entry name" value="SERINE--TRNA LIGASE"/>
    <property type="match status" value="1"/>
</dbReference>
<accession>A0ABV6CU37</accession>
<feature type="binding site" evidence="12">
    <location>
        <begin position="261"/>
        <end position="263"/>
    </location>
    <ligand>
        <name>ATP</name>
        <dbReference type="ChEBI" id="CHEBI:30616"/>
    </ligand>
</feature>
<comment type="caution">
    <text evidence="12">Lacks conserved residue(s) required for the propagation of feature annotation.</text>
</comment>
<keyword evidence="4 12" id="KW-0963">Cytoplasm</keyword>
<evidence type="ECO:0000256" key="8">
    <source>
        <dbReference type="ARBA" id="ARBA00022917"/>
    </source>
</evidence>
<dbReference type="PROSITE" id="PS50862">
    <property type="entry name" value="AA_TRNA_LIGASE_II"/>
    <property type="match status" value="1"/>
</dbReference>
<keyword evidence="8 12" id="KW-0648">Protein biosynthesis</keyword>
<evidence type="ECO:0000256" key="3">
    <source>
        <dbReference type="ARBA" id="ARBA00010728"/>
    </source>
</evidence>
<comment type="pathway">
    <text evidence="2 12">Aminoacyl-tRNA biosynthesis; selenocysteinyl-tRNA(Sec) biosynthesis; L-seryl-tRNA(Sec) from L-serine and tRNA(Sec): step 1/1.</text>
</comment>
<dbReference type="PRINTS" id="PR00981">
    <property type="entry name" value="TRNASYNTHSER"/>
</dbReference>
<comment type="similarity">
    <text evidence="3 12">Belongs to the class-II aminoacyl-tRNA synthetase family. Type-1 seryl-tRNA synthetase subfamily.</text>
</comment>
<evidence type="ECO:0000256" key="10">
    <source>
        <dbReference type="ARBA" id="ARBA00047929"/>
    </source>
</evidence>
<keyword evidence="5 12" id="KW-0436">Ligase</keyword>
<comment type="catalytic activity">
    <reaction evidence="11 12">
        <text>tRNA(Ser) + L-serine + ATP = L-seryl-tRNA(Ser) + AMP + diphosphate + H(+)</text>
        <dbReference type="Rhea" id="RHEA:12292"/>
        <dbReference type="Rhea" id="RHEA-COMP:9669"/>
        <dbReference type="Rhea" id="RHEA-COMP:9703"/>
        <dbReference type="ChEBI" id="CHEBI:15378"/>
        <dbReference type="ChEBI" id="CHEBI:30616"/>
        <dbReference type="ChEBI" id="CHEBI:33019"/>
        <dbReference type="ChEBI" id="CHEBI:33384"/>
        <dbReference type="ChEBI" id="CHEBI:78442"/>
        <dbReference type="ChEBI" id="CHEBI:78533"/>
        <dbReference type="ChEBI" id="CHEBI:456215"/>
        <dbReference type="EC" id="6.1.1.11"/>
    </reaction>
</comment>
<evidence type="ECO:0000313" key="16">
    <source>
        <dbReference type="Proteomes" id="UP001589798"/>
    </source>
</evidence>
<comment type="subcellular location">
    <subcellularLocation>
        <location evidence="1 12">Cytoplasm</location>
    </subcellularLocation>
</comment>
<feature type="domain" description="Aminoacyl-transfer RNA synthetases class-II family profile" evidence="14">
    <location>
        <begin position="172"/>
        <end position="409"/>
    </location>
</feature>
<keyword evidence="13" id="KW-0175">Coiled coil</keyword>
<proteinExistence type="inferred from homology"/>
<protein>
    <recommendedName>
        <fullName evidence="12">Serine--tRNA ligase</fullName>
        <ecNumber evidence="12">6.1.1.11</ecNumber>
    </recommendedName>
    <alternativeName>
        <fullName evidence="12">Seryl-tRNA synthetase</fullName>
        <shortName evidence="12">SerRS</shortName>
    </alternativeName>
    <alternativeName>
        <fullName evidence="12">Seryl-tRNA(Ser/Sec) synthetase</fullName>
    </alternativeName>
</protein>
<dbReference type="InterPro" id="IPR006195">
    <property type="entry name" value="aa-tRNA-synth_II"/>
</dbReference>
<keyword evidence="9 12" id="KW-0030">Aminoacyl-tRNA synthetase</keyword>
<keyword evidence="16" id="KW-1185">Reference proteome</keyword>
<dbReference type="Gene3D" id="1.10.287.40">
    <property type="entry name" value="Serine-tRNA synthetase, tRNA binding domain"/>
    <property type="match status" value="1"/>
</dbReference>
<evidence type="ECO:0000256" key="1">
    <source>
        <dbReference type="ARBA" id="ARBA00004496"/>
    </source>
</evidence>
<dbReference type="EC" id="6.1.1.11" evidence="12"/>
<dbReference type="RefSeq" id="WP_379486988.1">
    <property type="nucleotide sequence ID" value="NZ_JBHLWK010000010.1"/>
</dbReference>
<feature type="binding site" evidence="12">
    <location>
        <position position="384"/>
    </location>
    <ligand>
        <name>L-serine</name>
        <dbReference type="ChEBI" id="CHEBI:33384"/>
    </ligand>
</feature>
<gene>
    <name evidence="12 15" type="primary">serS</name>
    <name evidence="15" type="ORF">ACFFJC_08090</name>
</gene>
<comment type="caution">
    <text evidence="15">The sequence shown here is derived from an EMBL/GenBank/DDBJ whole genome shotgun (WGS) entry which is preliminary data.</text>
</comment>
<comment type="catalytic activity">
    <reaction evidence="10 12">
        <text>tRNA(Sec) + L-serine + ATP = L-seryl-tRNA(Sec) + AMP + diphosphate + H(+)</text>
        <dbReference type="Rhea" id="RHEA:42580"/>
        <dbReference type="Rhea" id="RHEA-COMP:9742"/>
        <dbReference type="Rhea" id="RHEA-COMP:10128"/>
        <dbReference type="ChEBI" id="CHEBI:15378"/>
        <dbReference type="ChEBI" id="CHEBI:30616"/>
        <dbReference type="ChEBI" id="CHEBI:33019"/>
        <dbReference type="ChEBI" id="CHEBI:33384"/>
        <dbReference type="ChEBI" id="CHEBI:78442"/>
        <dbReference type="ChEBI" id="CHEBI:78533"/>
        <dbReference type="ChEBI" id="CHEBI:456215"/>
        <dbReference type="EC" id="6.1.1.11"/>
    </reaction>
</comment>
<dbReference type="InterPro" id="IPR002317">
    <property type="entry name" value="Ser-tRNA-ligase_type_1"/>
</dbReference>
<evidence type="ECO:0000256" key="6">
    <source>
        <dbReference type="ARBA" id="ARBA00022741"/>
    </source>
</evidence>
<keyword evidence="7 12" id="KW-0067">ATP-binding</keyword>
<evidence type="ECO:0000259" key="14">
    <source>
        <dbReference type="PROSITE" id="PS50862"/>
    </source>
</evidence>
<reference evidence="15 16" key="1">
    <citation type="submission" date="2024-09" db="EMBL/GenBank/DDBJ databases">
        <authorList>
            <person name="Sun Q."/>
            <person name="Mori K."/>
        </authorList>
    </citation>
    <scope>NUCLEOTIDE SEQUENCE [LARGE SCALE GENOMIC DNA]</scope>
    <source>
        <strain evidence="15 16">CCM 7706</strain>
    </source>
</reference>
<dbReference type="Proteomes" id="UP001589798">
    <property type="component" value="Unassembled WGS sequence"/>
</dbReference>